<dbReference type="Proteomes" id="UP000240357">
    <property type="component" value="Unassembled WGS sequence"/>
</dbReference>
<gene>
    <name evidence="3" type="ORF">AHMF7605_22365</name>
</gene>
<dbReference type="SUPFAM" id="SSF52266">
    <property type="entry name" value="SGNH hydrolase"/>
    <property type="match status" value="1"/>
</dbReference>
<dbReference type="InterPro" id="IPR039329">
    <property type="entry name" value="SIAE"/>
</dbReference>
<evidence type="ECO:0000259" key="2">
    <source>
        <dbReference type="Pfam" id="PF03629"/>
    </source>
</evidence>
<evidence type="ECO:0000313" key="4">
    <source>
        <dbReference type="Proteomes" id="UP000240357"/>
    </source>
</evidence>
<dbReference type="Gene3D" id="2.60.40.10">
    <property type="entry name" value="Immunoglobulins"/>
    <property type="match status" value="1"/>
</dbReference>
<evidence type="ECO:0000256" key="1">
    <source>
        <dbReference type="ARBA" id="ARBA00022801"/>
    </source>
</evidence>
<feature type="domain" description="Sialate O-acetylesterase" evidence="2">
    <location>
        <begin position="424"/>
        <end position="542"/>
    </location>
</feature>
<dbReference type="RefSeq" id="WP_106932224.1">
    <property type="nucleotide sequence ID" value="NZ_PYFT01000001.1"/>
</dbReference>
<keyword evidence="1" id="KW-0378">Hydrolase</keyword>
<dbReference type="EMBL" id="PYFT01000001">
    <property type="protein sequence ID" value="PSR56046.1"/>
    <property type="molecule type" value="Genomic_DNA"/>
</dbReference>
<protein>
    <submittedName>
        <fullName evidence="3">9-O-acetylesterase</fullName>
    </submittedName>
</protein>
<dbReference type="Pfam" id="PF03629">
    <property type="entry name" value="SASA"/>
    <property type="match status" value="2"/>
</dbReference>
<keyword evidence="4" id="KW-1185">Reference proteome</keyword>
<dbReference type="SUPFAM" id="SSF49785">
    <property type="entry name" value="Galactose-binding domain-like"/>
    <property type="match status" value="1"/>
</dbReference>
<dbReference type="AlphaFoldDB" id="A0A2T2YKK5"/>
<dbReference type="InterPro" id="IPR005181">
    <property type="entry name" value="SASA"/>
</dbReference>
<dbReference type="InterPro" id="IPR008979">
    <property type="entry name" value="Galactose-bd-like_sf"/>
</dbReference>
<dbReference type="InterPro" id="IPR013783">
    <property type="entry name" value="Ig-like_fold"/>
</dbReference>
<proteinExistence type="predicted"/>
<dbReference type="GO" id="GO:0005975">
    <property type="term" value="P:carbohydrate metabolic process"/>
    <property type="evidence" value="ECO:0007669"/>
    <property type="project" value="InterPro"/>
</dbReference>
<accession>A0A2T2YKK5</accession>
<dbReference type="PROSITE" id="PS51257">
    <property type="entry name" value="PROKAR_LIPOPROTEIN"/>
    <property type="match status" value="1"/>
</dbReference>
<dbReference type="OrthoDB" id="9816001at2"/>
<dbReference type="Gene3D" id="2.60.120.260">
    <property type="entry name" value="Galactose-binding domain-like"/>
    <property type="match status" value="1"/>
</dbReference>
<organism evidence="3 4">
    <name type="scientific">Adhaeribacter arboris</name>
    <dbReference type="NCBI Taxonomy" id="2072846"/>
    <lineage>
        <taxon>Bacteria</taxon>
        <taxon>Pseudomonadati</taxon>
        <taxon>Bacteroidota</taxon>
        <taxon>Cytophagia</taxon>
        <taxon>Cytophagales</taxon>
        <taxon>Hymenobacteraceae</taxon>
        <taxon>Adhaeribacter</taxon>
    </lineage>
</organism>
<dbReference type="PANTHER" id="PTHR22901:SF0">
    <property type="entry name" value="SIALATE O-ACETYLESTERASE"/>
    <property type="match status" value="1"/>
</dbReference>
<dbReference type="GO" id="GO:0004553">
    <property type="term" value="F:hydrolase activity, hydrolyzing O-glycosyl compounds"/>
    <property type="evidence" value="ECO:0007669"/>
    <property type="project" value="InterPro"/>
</dbReference>
<dbReference type="Gene3D" id="3.40.50.1110">
    <property type="entry name" value="SGNH hydrolase"/>
    <property type="match status" value="2"/>
</dbReference>
<name>A0A2T2YKK5_9BACT</name>
<reference evidence="3 4" key="1">
    <citation type="submission" date="2018-03" db="EMBL/GenBank/DDBJ databases">
        <title>Adhaeribacter sp. HMF7605 Genome sequencing and assembly.</title>
        <authorList>
            <person name="Kang H."/>
            <person name="Kang J."/>
            <person name="Cha I."/>
            <person name="Kim H."/>
            <person name="Joh K."/>
        </authorList>
    </citation>
    <scope>NUCLEOTIDE SEQUENCE [LARGE SCALE GENOMIC DNA]</scope>
    <source>
        <strain evidence="3 4">HMF7605</strain>
    </source>
</reference>
<sequence length="662" mass="73855">MSYIFFRYLLLIFFFSVSCISWANVRLPKLVSDNMVLQRNRKVPVWGWADKGEKVTVQFKNKTYSAVPDATGKWLVNLPAMAAGGPYDMQITGKNSITVKNILMGDVWLGSGQSNMEFQSSWLKFNDAQLGKAEFPNIRLFTVENDLSPIPLADVKKAEWKVCNKENAYNFSAVAFFFARELHQREKVPIGVILTSWGGTIIETWMSPDAINKFPELKSQIAGMDGSPDFLNKLKQENEAQVQEWIKQSYTVDAGYTNGMASWNSPNVNSPDWKEMNIPSLWETIALPDFDGIVWLRKEFTLPTNFKAQEIILNLGPIDDLDQTWVNGALVGESGQYNIPRKYPVKAGVVKPGKNVVVVRVTDTGGGGGIYGKPEELFLTDTKANKIADLSGTWQYKVGSDSKQNKIGTPPSVDVGPNSRPTLLYNAMVKPLIPYAIKGMIWYQGESNAGRAYRYRDLFPAMITDWRAKWGQGNFPFLFVQLANFMKTTPEPNESEWAELREAQAKTLTIPNTAMTVIIDIGEADDIHPKNKLDVGKRLALAAEKLAYNQKVTFSGPLYKNMKVEGSKIRLTFDHAEPGLITKNGATLKGFAIAGSDHKFVWADAQIEGNTVVVSSTQVLAPVAVRYAWADNPDEANLYNKADLPASPFRTDDWPGLTINKK</sequence>
<dbReference type="InterPro" id="IPR036514">
    <property type="entry name" value="SGNH_hydro_sf"/>
</dbReference>
<evidence type="ECO:0000313" key="3">
    <source>
        <dbReference type="EMBL" id="PSR56046.1"/>
    </source>
</evidence>
<feature type="domain" description="Sialate O-acetylesterase" evidence="2">
    <location>
        <begin position="106"/>
        <end position="208"/>
    </location>
</feature>
<dbReference type="PANTHER" id="PTHR22901">
    <property type="entry name" value="SIALATE O-ACETYLESTERASE"/>
    <property type="match status" value="1"/>
</dbReference>
<dbReference type="GO" id="GO:0001681">
    <property type="term" value="F:sialate O-acetylesterase activity"/>
    <property type="evidence" value="ECO:0007669"/>
    <property type="project" value="InterPro"/>
</dbReference>
<comment type="caution">
    <text evidence="3">The sequence shown here is derived from an EMBL/GenBank/DDBJ whole genome shotgun (WGS) entry which is preliminary data.</text>
</comment>